<comment type="caution">
    <text evidence="2">The sequence shown here is derived from an EMBL/GenBank/DDBJ whole genome shotgun (WGS) entry which is preliminary data.</text>
</comment>
<name>X1JC17_9ZZZZ</name>
<proteinExistence type="predicted"/>
<sequence>MDKVNRLDSDSHGERKISKYIISRWSIPFAGFLLALMGGFSYAWGVFIIPMEESFGW</sequence>
<evidence type="ECO:0000256" key="1">
    <source>
        <dbReference type="SAM" id="Phobius"/>
    </source>
</evidence>
<keyword evidence="1" id="KW-1133">Transmembrane helix</keyword>
<keyword evidence="1" id="KW-0472">Membrane</keyword>
<reference evidence="2" key="1">
    <citation type="journal article" date="2014" name="Front. Microbiol.">
        <title>High frequency of phylogenetically diverse reductive dehalogenase-homologous genes in deep subseafloor sedimentary metagenomes.</title>
        <authorList>
            <person name="Kawai M."/>
            <person name="Futagami T."/>
            <person name="Toyoda A."/>
            <person name="Takaki Y."/>
            <person name="Nishi S."/>
            <person name="Hori S."/>
            <person name="Arai W."/>
            <person name="Tsubouchi T."/>
            <person name="Morono Y."/>
            <person name="Uchiyama I."/>
            <person name="Ito T."/>
            <person name="Fujiyama A."/>
            <person name="Inagaki F."/>
            <person name="Takami H."/>
        </authorList>
    </citation>
    <scope>NUCLEOTIDE SEQUENCE</scope>
    <source>
        <strain evidence="2">Expedition CK06-06</strain>
    </source>
</reference>
<protein>
    <submittedName>
        <fullName evidence="2">Uncharacterized protein</fullName>
    </submittedName>
</protein>
<gene>
    <name evidence="2" type="ORF">S03H2_44303</name>
</gene>
<organism evidence="2">
    <name type="scientific">marine sediment metagenome</name>
    <dbReference type="NCBI Taxonomy" id="412755"/>
    <lineage>
        <taxon>unclassified sequences</taxon>
        <taxon>metagenomes</taxon>
        <taxon>ecological metagenomes</taxon>
    </lineage>
</organism>
<dbReference type="AlphaFoldDB" id="X1JC17"/>
<keyword evidence="1" id="KW-0812">Transmembrane</keyword>
<evidence type="ECO:0000313" key="2">
    <source>
        <dbReference type="EMBL" id="GAH75909.1"/>
    </source>
</evidence>
<feature type="transmembrane region" description="Helical" evidence="1">
    <location>
        <begin position="25"/>
        <end position="49"/>
    </location>
</feature>
<feature type="non-terminal residue" evidence="2">
    <location>
        <position position="57"/>
    </location>
</feature>
<accession>X1JC17</accession>
<dbReference type="EMBL" id="BARU01027696">
    <property type="protein sequence ID" value="GAH75909.1"/>
    <property type="molecule type" value="Genomic_DNA"/>
</dbReference>